<keyword evidence="3 6" id="KW-0201">Cytochrome c-type biogenesis</keyword>
<dbReference type="EMBL" id="MK814653">
    <property type="protein sequence ID" value="QCI06483.1"/>
    <property type="molecule type" value="Genomic_DNA"/>
</dbReference>
<comment type="similarity">
    <text evidence="6">Belongs to the Ccs1/CcsB family.</text>
</comment>
<feature type="transmembrane region" description="Helical" evidence="7">
    <location>
        <begin position="378"/>
        <end position="398"/>
    </location>
</feature>
<evidence type="ECO:0000259" key="8">
    <source>
        <dbReference type="Pfam" id="PF05140"/>
    </source>
</evidence>
<name>A0A4D6WST9_9FLOR</name>
<dbReference type="PANTHER" id="PTHR31566:SF0">
    <property type="entry name" value="CYTOCHROME C BIOGENESIS PROTEIN CCS1, CHLOROPLASTIC"/>
    <property type="match status" value="1"/>
</dbReference>
<dbReference type="Pfam" id="PF05140">
    <property type="entry name" value="ResB"/>
    <property type="match status" value="2"/>
</dbReference>
<keyword evidence="2 6" id="KW-0812">Transmembrane</keyword>
<dbReference type="InterPro" id="IPR007816">
    <property type="entry name" value="ResB-like_domain"/>
</dbReference>
<reference evidence="9" key="1">
    <citation type="journal article" date="2019" name="Mol. Phylogenet. Evol.">
        <title>Morphological evolution and classification of the red algal order Ceramiales inferred using plastid phylogenomics.</title>
        <authorList>
            <person name="Diaz-Tapia P."/>
            <person name="Pasella M.M."/>
            <person name="Verbruggen H."/>
            <person name="Maggs C.A."/>
        </authorList>
    </citation>
    <scope>NUCLEOTIDE SEQUENCE</scope>
    <source>
        <strain evidence="9">PD2950_1</strain>
    </source>
</reference>
<dbReference type="HAMAP" id="MF_01392">
    <property type="entry name" value="CytC_Ccs1"/>
    <property type="match status" value="1"/>
</dbReference>
<feature type="transmembrane region" description="Helical" evidence="7">
    <location>
        <begin position="80"/>
        <end position="105"/>
    </location>
</feature>
<protein>
    <recommendedName>
        <fullName evidence="6">Cytochrome c biogenesis protein CcsB</fullName>
    </recommendedName>
</protein>
<organism evidence="9">
    <name type="scientific">Erythroglossum lusitanicum</name>
    <dbReference type="NCBI Taxonomy" id="2575615"/>
    <lineage>
        <taxon>Eukaryota</taxon>
        <taxon>Rhodophyta</taxon>
        <taxon>Florideophyceae</taxon>
        <taxon>Rhodymeniophycidae</taxon>
        <taxon>Ceramiales</taxon>
        <taxon>Delesseriaceae</taxon>
        <taxon>Erythroglossum</taxon>
    </lineage>
</organism>
<feature type="transmembrane region" description="Helical" evidence="7">
    <location>
        <begin position="126"/>
        <end position="151"/>
    </location>
</feature>
<evidence type="ECO:0000256" key="2">
    <source>
        <dbReference type="ARBA" id="ARBA00022692"/>
    </source>
</evidence>
<comment type="function">
    <text evidence="6">Required during biogenesis of c-type cytochromes (cytochrome c6 and cytochrome f) at the step of heme attachment.</text>
</comment>
<accession>A0A4D6WST9</accession>
<dbReference type="GO" id="GO:0017004">
    <property type="term" value="P:cytochrome complex assembly"/>
    <property type="evidence" value="ECO:0007669"/>
    <property type="project" value="UniProtKB-UniRule"/>
</dbReference>
<dbReference type="GO" id="GO:0042651">
    <property type="term" value="C:thylakoid membrane"/>
    <property type="evidence" value="ECO:0007669"/>
    <property type="project" value="UniProtKB-UniRule"/>
</dbReference>
<reference evidence="9" key="2">
    <citation type="submission" date="2019-04" db="EMBL/GenBank/DDBJ databases">
        <authorList>
            <person name="Pasella M."/>
        </authorList>
    </citation>
    <scope>NUCLEOTIDE SEQUENCE</scope>
    <source>
        <strain evidence="9">PD2950_1</strain>
    </source>
</reference>
<evidence type="ECO:0000256" key="5">
    <source>
        <dbReference type="ARBA" id="ARBA00023136"/>
    </source>
</evidence>
<comment type="subcellular location">
    <subcellularLocation>
        <location evidence="6">Cellular thylakoid membrane</location>
        <topology evidence="6">Multi-pass membrane protein</topology>
    </subcellularLocation>
    <subcellularLocation>
        <location evidence="1">Membrane</location>
        <topology evidence="1">Multi-pass membrane protein</topology>
    </subcellularLocation>
</comment>
<evidence type="ECO:0000256" key="7">
    <source>
        <dbReference type="SAM" id="Phobius"/>
    </source>
</evidence>
<gene>
    <name evidence="6 9" type="primary">ccs1</name>
    <name evidence="6" type="synonym">ccsB</name>
</gene>
<dbReference type="AlphaFoldDB" id="A0A4D6WST9"/>
<comment type="subunit">
    <text evidence="6">May interact with CcsA.</text>
</comment>
<evidence type="ECO:0000256" key="6">
    <source>
        <dbReference type="HAMAP-Rule" id="MF_01392"/>
    </source>
</evidence>
<feature type="transmembrane region" description="Helical" evidence="7">
    <location>
        <begin position="171"/>
        <end position="193"/>
    </location>
</feature>
<dbReference type="PANTHER" id="PTHR31566">
    <property type="entry name" value="CYTOCHROME C BIOGENESIS PROTEIN CCS1, CHLOROPLASTIC"/>
    <property type="match status" value="1"/>
</dbReference>
<keyword evidence="6" id="KW-0793">Thylakoid</keyword>
<evidence type="ECO:0000256" key="4">
    <source>
        <dbReference type="ARBA" id="ARBA00022989"/>
    </source>
</evidence>
<feature type="domain" description="ResB-like" evidence="8">
    <location>
        <begin position="344"/>
        <end position="426"/>
    </location>
</feature>
<keyword evidence="5 6" id="KW-0472">Membrane</keyword>
<proteinExistence type="inferred from homology"/>
<keyword evidence="4 6" id="KW-1133">Transmembrane helix</keyword>
<evidence type="ECO:0000256" key="3">
    <source>
        <dbReference type="ARBA" id="ARBA00022748"/>
    </source>
</evidence>
<feature type="domain" description="ResB-like" evidence="8">
    <location>
        <begin position="21"/>
        <end position="287"/>
    </location>
</feature>
<dbReference type="InterPro" id="IPR023494">
    <property type="entry name" value="Cyt_c_bgen_Ccs1/CcsB/ResB"/>
</dbReference>
<keyword evidence="9" id="KW-0934">Plastid</keyword>
<evidence type="ECO:0000313" key="9">
    <source>
        <dbReference type="EMBL" id="QCI06483.1"/>
    </source>
</evidence>
<geneLocation type="plastid" evidence="9"/>
<sequence>MNILNIKNMIWNFFKKIATLNFSIFILLLISIFSMLGSFIEQNQTIFYYQTYYPVINNKFLFLNWKLIMNLGLDHLYQTWWFNLIVIIFAFSLIICTFSTQLPSLRNARRWKFIHSKYPVKLNNSLIFSSNLLNHSSVNMIYSLMYCNFYVFHKKKYIYAYKGILGRIAPIFVHFSMIIILLGTVCSLFYGFVTQEMIPNGEVFHLKNIVNAGSYSSLPKNLVGHVDNFFINYNIDNSIKQFFSEISFFDQKGEFFINKVISVNSPLNFKGITFYQTDWEINALRFKLGHNVCIQKKLVKIDIGNKIFWICSLPISFNKNIIFIIVNLKNQILIYDMNGSFINNIDINKKFYINKIPIKVIDIMTSTGLQIKIDPGVFVVYLGFFILMSSSLISYISYSQIWVNITSSIFNLTGSTNRAILFFEEDIGQISQIYSEYTFIKSQKLILKQNSCDILRK</sequence>
<evidence type="ECO:0000256" key="1">
    <source>
        <dbReference type="ARBA" id="ARBA00004141"/>
    </source>
</evidence>
<feature type="transmembrane region" description="Helical" evidence="7">
    <location>
        <begin position="20"/>
        <end position="40"/>
    </location>
</feature>